<organism evidence="2 3">
    <name type="scientific">Symbiodinium natans</name>
    <dbReference type="NCBI Taxonomy" id="878477"/>
    <lineage>
        <taxon>Eukaryota</taxon>
        <taxon>Sar</taxon>
        <taxon>Alveolata</taxon>
        <taxon>Dinophyceae</taxon>
        <taxon>Suessiales</taxon>
        <taxon>Symbiodiniaceae</taxon>
        <taxon>Symbiodinium</taxon>
    </lineage>
</organism>
<dbReference type="InterPro" id="IPR011333">
    <property type="entry name" value="SKP1/BTB/POZ_sf"/>
</dbReference>
<dbReference type="PROSITE" id="PS50097">
    <property type="entry name" value="BTB"/>
    <property type="match status" value="1"/>
</dbReference>
<name>A0A812LZD1_9DINO</name>
<dbReference type="InterPro" id="IPR000210">
    <property type="entry name" value="BTB/POZ_dom"/>
</dbReference>
<dbReference type="Pfam" id="PF00651">
    <property type="entry name" value="BTB"/>
    <property type="match status" value="1"/>
</dbReference>
<dbReference type="AlphaFoldDB" id="A0A812LZD1"/>
<dbReference type="SMART" id="SM00225">
    <property type="entry name" value="BTB"/>
    <property type="match status" value="1"/>
</dbReference>
<dbReference type="Gene3D" id="3.30.710.10">
    <property type="entry name" value="Potassium Channel Kv1.1, Chain A"/>
    <property type="match status" value="1"/>
</dbReference>
<dbReference type="PANTHER" id="PTHR24413">
    <property type="entry name" value="SPECKLE-TYPE POZ PROTEIN"/>
    <property type="match status" value="1"/>
</dbReference>
<reference evidence="2" key="1">
    <citation type="submission" date="2021-02" db="EMBL/GenBank/DDBJ databases">
        <authorList>
            <person name="Dougan E. K."/>
            <person name="Rhodes N."/>
            <person name="Thang M."/>
            <person name="Chan C."/>
        </authorList>
    </citation>
    <scope>NUCLEOTIDE SEQUENCE</scope>
</reference>
<feature type="domain" description="BTB" evidence="1">
    <location>
        <begin position="24"/>
        <end position="107"/>
    </location>
</feature>
<protein>
    <submittedName>
        <fullName evidence="2">Bath-40 protein</fullName>
    </submittedName>
</protein>
<dbReference type="SUPFAM" id="SSF54695">
    <property type="entry name" value="POZ domain"/>
    <property type="match status" value="1"/>
</dbReference>
<evidence type="ECO:0000259" key="1">
    <source>
        <dbReference type="PROSITE" id="PS50097"/>
    </source>
</evidence>
<proteinExistence type="predicted"/>
<gene>
    <name evidence="2" type="primary">bath-40</name>
    <name evidence="2" type="ORF">SNAT2548_LOCUS12638</name>
</gene>
<sequence>MAKAMEEDATFAAGVLKRCFGRGGDFTVVVDEREGREGDSCGSEVKRVEFKVWSTLLTQWSAVFDKMIHSDGFLEGQTAQVVIADFSSEAVEIFLRFLYSGVVEGPLETIVEVCSLADKYQVERLQELCTQAFRKGPKP</sequence>
<dbReference type="OrthoDB" id="409441at2759"/>
<dbReference type="EMBL" id="CAJNDS010001225">
    <property type="protein sequence ID" value="CAE7252676.1"/>
    <property type="molecule type" value="Genomic_DNA"/>
</dbReference>
<evidence type="ECO:0000313" key="2">
    <source>
        <dbReference type="EMBL" id="CAE7252676.1"/>
    </source>
</evidence>
<dbReference type="CDD" id="cd18186">
    <property type="entry name" value="BTB_POZ_ZBTB_KLHL-like"/>
    <property type="match status" value="1"/>
</dbReference>
<evidence type="ECO:0000313" key="3">
    <source>
        <dbReference type="Proteomes" id="UP000604046"/>
    </source>
</evidence>
<accession>A0A812LZD1</accession>
<keyword evidence="3" id="KW-1185">Reference proteome</keyword>
<dbReference type="Proteomes" id="UP000604046">
    <property type="component" value="Unassembled WGS sequence"/>
</dbReference>
<comment type="caution">
    <text evidence="2">The sequence shown here is derived from an EMBL/GenBank/DDBJ whole genome shotgun (WGS) entry which is preliminary data.</text>
</comment>